<feature type="binding site" evidence="3 4">
    <location>
        <position position="175"/>
    </location>
    <ligand>
        <name>Zn(2+)</name>
        <dbReference type="ChEBI" id="CHEBI:29105"/>
    </ligand>
</feature>
<comment type="caution">
    <text evidence="6">The sequence shown here is derived from an EMBL/GenBank/DDBJ whole genome shotgun (WGS) entry which is preliminary data.</text>
</comment>
<dbReference type="Gene3D" id="3.40.50.1220">
    <property type="entry name" value="TPP-binding domain"/>
    <property type="match status" value="1"/>
</dbReference>
<evidence type="ECO:0000256" key="2">
    <source>
        <dbReference type="ARBA" id="ARBA00023027"/>
    </source>
</evidence>
<reference evidence="6" key="1">
    <citation type="submission" date="2022-01" db="EMBL/GenBank/DDBJ databases">
        <title>Genome Sequence Resource for Two Populations of Ditylenchus destructor, the Migratory Endoparasitic Phytonematode.</title>
        <authorList>
            <person name="Zhang H."/>
            <person name="Lin R."/>
            <person name="Xie B."/>
        </authorList>
    </citation>
    <scope>NUCLEOTIDE SEQUENCE</scope>
    <source>
        <strain evidence="6">BazhouSP</strain>
    </source>
</reference>
<dbReference type="AlphaFoldDB" id="A0AAD4R3F0"/>
<dbReference type="GO" id="GO:0036055">
    <property type="term" value="F:protein-succinyllysine desuccinylase activity"/>
    <property type="evidence" value="ECO:0007669"/>
    <property type="project" value="UniProtKB-UniRule"/>
</dbReference>
<feature type="binding site" evidence="3">
    <location>
        <position position="70"/>
    </location>
    <ligand>
        <name>substrate</name>
    </ligand>
</feature>
<feature type="binding site" evidence="3">
    <location>
        <position position="73"/>
    </location>
    <ligand>
        <name>substrate</name>
    </ligand>
</feature>
<evidence type="ECO:0000256" key="1">
    <source>
        <dbReference type="ARBA" id="ARBA00022679"/>
    </source>
</evidence>
<feature type="binding site" evidence="3">
    <location>
        <begin position="108"/>
        <end position="111"/>
    </location>
    <ligand>
        <name>NAD(+)</name>
        <dbReference type="ChEBI" id="CHEBI:57540"/>
    </ligand>
</feature>
<dbReference type="Pfam" id="PF02146">
    <property type="entry name" value="SIR2"/>
    <property type="match status" value="1"/>
</dbReference>
<comment type="caution">
    <text evidence="3">Lacks conserved residue(s) required for the propagation of feature annotation.</text>
</comment>
<feature type="binding site" evidence="3 4">
    <location>
        <position position="134"/>
    </location>
    <ligand>
        <name>Zn(2+)</name>
        <dbReference type="ChEBI" id="CHEBI:29105"/>
    </ligand>
</feature>
<gene>
    <name evidence="6" type="ORF">DdX_12746</name>
</gene>
<comment type="cofactor">
    <cofactor evidence="3">
        <name>Zn(2+)</name>
        <dbReference type="ChEBI" id="CHEBI:29105"/>
    </cofactor>
    <text evidence="3">Binds 1 zinc ion per subunit.</text>
</comment>
<dbReference type="InterPro" id="IPR027546">
    <property type="entry name" value="Sirtuin_class_III"/>
</dbReference>
<dbReference type="PANTHER" id="PTHR11085">
    <property type="entry name" value="NAD-DEPENDENT PROTEIN DEACYLASE SIRTUIN-5, MITOCHONDRIAL-RELATED"/>
    <property type="match status" value="1"/>
</dbReference>
<dbReference type="GO" id="GO:0036054">
    <property type="term" value="F:protein-malonyllysine demalonylase activity"/>
    <property type="evidence" value="ECO:0007669"/>
    <property type="project" value="UniProtKB-UniRule"/>
</dbReference>
<keyword evidence="3 4" id="KW-0862">Zinc</keyword>
<dbReference type="InterPro" id="IPR029035">
    <property type="entry name" value="DHS-like_NAD/FAD-binding_dom"/>
</dbReference>
<comment type="catalytic activity">
    <reaction evidence="3">
        <text>N(6)-succinyl-L-lysyl-[protein] + NAD(+) + H2O = 2''-O-succinyl-ADP-D-ribose + nicotinamide + L-lysyl-[protein]</text>
        <dbReference type="Rhea" id="RHEA:47668"/>
        <dbReference type="Rhea" id="RHEA-COMP:9752"/>
        <dbReference type="Rhea" id="RHEA-COMP:11877"/>
        <dbReference type="ChEBI" id="CHEBI:15377"/>
        <dbReference type="ChEBI" id="CHEBI:17154"/>
        <dbReference type="ChEBI" id="CHEBI:29969"/>
        <dbReference type="ChEBI" id="CHEBI:57540"/>
        <dbReference type="ChEBI" id="CHEBI:87830"/>
        <dbReference type="ChEBI" id="CHEBI:87832"/>
    </reaction>
</comment>
<comment type="catalytic activity">
    <reaction evidence="3">
        <text>N(6)-glutaryl-L-lysyl-[protein] + NAD(+) + H2O = 2''-O-glutaryl-ADP-D-ribose + nicotinamide + L-lysyl-[protein]</text>
        <dbReference type="Rhea" id="RHEA:47664"/>
        <dbReference type="Rhea" id="RHEA-COMP:9752"/>
        <dbReference type="Rhea" id="RHEA-COMP:11875"/>
        <dbReference type="ChEBI" id="CHEBI:15377"/>
        <dbReference type="ChEBI" id="CHEBI:17154"/>
        <dbReference type="ChEBI" id="CHEBI:29969"/>
        <dbReference type="ChEBI" id="CHEBI:57540"/>
        <dbReference type="ChEBI" id="CHEBI:87828"/>
        <dbReference type="ChEBI" id="CHEBI:87829"/>
    </reaction>
</comment>
<dbReference type="CDD" id="cd01412">
    <property type="entry name" value="SIRT5_Af1_CobB"/>
    <property type="match status" value="1"/>
</dbReference>
<keyword evidence="2 3" id="KW-0520">NAD</keyword>
<dbReference type="EC" id="2.3.1.-" evidence="3"/>
<dbReference type="HAMAP" id="MF_01121">
    <property type="entry name" value="Sirtuin_ClassIII"/>
    <property type="match status" value="1"/>
</dbReference>
<evidence type="ECO:0000256" key="3">
    <source>
        <dbReference type="HAMAP-Rule" id="MF_03160"/>
    </source>
</evidence>
<dbReference type="PANTHER" id="PTHR11085:SF10">
    <property type="entry name" value="NAD-DEPENDENT PROTEIN DEACYLASE SIRTUIN-5, MITOCHONDRIAL-RELATED"/>
    <property type="match status" value="1"/>
</dbReference>
<dbReference type="InterPro" id="IPR050134">
    <property type="entry name" value="NAD-dep_sirtuin_deacylases"/>
</dbReference>
<dbReference type="InterPro" id="IPR026591">
    <property type="entry name" value="Sirtuin_cat_small_dom_sf"/>
</dbReference>
<protein>
    <recommendedName>
        <fullName evidence="3">NAD-dependent protein deacylase</fullName>
        <ecNumber evidence="3">2.3.1.-</ecNumber>
    </recommendedName>
    <alternativeName>
        <fullName evidence="3">Regulatory protein SIR2 homolog 5</fullName>
    </alternativeName>
</protein>
<dbReference type="GO" id="GO:0008270">
    <property type="term" value="F:zinc ion binding"/>
    <property type="evidence" value="ECO:0007669"/>
    <property type="project" value="UniProtKB-UniRule"/>
</dbReference>
<dbReference type="GO" id="GO:0017136">
    <property type="term" value="F:histone deacetylase activity, NAD-dependent"/>
    <property type="evidence" value="ECO:0007669"/>
    <property type="project" value="TreeGrafter"/>
</dbReference>
<name>A0AAD4R3F0_9BILA</name>
<comment type="subcellular location">
    <subcellularLocation>
        <location evidence="3">Mitochondrion</location>
    </subcellularLocation>
</comment>
<dbReference type="SUPFAM" id="SSF52467">
    <property type="entry name" value="DHS-like NAD/FAD-binding domain"/>
    <property type="match status" value="1"/>
</dbReference>
<feature type="binding site" evidence="3">
    <location>
        <begin position="215"/>
        <end position="217"/>
    </location>
    <ligand>
        <name>NAD(+)</name>
        <dbReference type="ChEBI" id="CHEBI:57540"/>
    </ligand>
</feature>
<feature type="binding site" evidence="3">
    <location>
        <begin position="26"/>
        <end position="45"/>
    </location>
    <ligand>
        <name>NAD(+)</name>
        <dbReference type="ChEBI" id="CHEBI:57540"/>
    </ligand>
</feature>
<feature type="binding site" evidence="4">
    <location>
        <position position="137"/>
    </location>
    <ligand>
        <name>Zn(2+)</name>
        <dbReference type="ChEBI" id="CHEBI:29105"/>
    </ligand>
</feature>
<evidence type="ECO:0000313" key="6">
    <source>
        <dbReference type="EMBL" id="KAI1706961.1"/>
    </source>
</evidence>
<dbReference type="GO" id="GO:0070403">
    <property type="term" value="F:NAD+ binding"/>
    <property type="evidence" value="ECO:0007669"/>
    <property type="project" value="UniProtKB-UniRule"/>
</dbReference>
<dbReference type="NCBIfam" id="NF001753">
    <property type="entry name" value="PRK00481.1-3"/>
    <property type="match status" value="1"/>
</dbReference>
<dbReference type="GO" id="GO:0005634">
    <property type="term" value="C:nucleus"/>
    <property type="evidence" value="ECO:0007669"/>
    <property type="project" value="TreeGrafter"/>
</dbReference>
<dbReference type="Gene3D" id="3.30.1600.10">
    <property type="entry name" value="SIR2/SIRT2 'Small Domain"/>
    <property type="match status" value="1"/>
</dbReference>
<comment type="function">
    <text evidence="3">NAD-dependent lysine demalonylase, desuccinylase and deglutarylase that specifically removes malonyl, succinyl and glutaryl groups on target proteins. Has weak NAD-dependent protein deacetylase activity; however this activity may not be physiologically relevant in vivo.</text>
</comment>
<accession>A0AAD4R3F0</accession>
<comment type="domain">
    <text evidence="3">In contrast to class I sirtuins, class III sirtuins have only weak deacetylase activity. Difference in substrate specificity is probably due to a larger hydrophobic pocket with 2 residues (Tyr-70 and Arg-73) that bind to malonylated and succinylated substrates and define the specificity.</text>
</comment>
<evidence type="ECO:0000259" key="5">
    <source>
        <dbReference type="PROSITE" id="PS50305"/>
    </source>
</evidence>
<feature type="binding site" evidence="3">
    <location>
        <position position="259"/>
    </location>
    <ligand>
        <name>NAD(+)</name>
        <dbReference type="ChEBI" id="CHEBI:57540"/>
    </ligand>
</feature>
<evidence type="ECO:0000313" key="7">
    <source>
        <dbReference type="Proteomes" id="UP001201812"/>
    </source>
</evidence>
<sequence>MKRPSSNMAEFQSLAGGANYIVVLSGAGISAESGVPTFRGAGGLWRSYQATDLATPQAFSRDPSLVWEFYHYRREVVLSKQPNAAHMAISNAEAILDKTGKKVIVVTQNIDGLHQASGSKDVIELHGSLFKTRCTKCHSVEINRDSPICESLRNRGVPDVNAMSTRIPIDQLPRCKECSGLLRPHVVWFGEGLDSAVMDAANYHLNRCDLCLVIGTSSVVYPAAMFAPSVAARGVPVAEFNIEATPQTSSFGYHFEGPSSQTVPLALTEILKRKND</sequence>
<dbReference type="Proteomes" id="UP001201812">
    <property type="component" value="Unassembled WGS sequence"/>
</dbReference>
<dbReference type="InterPro" id="IPR026590">
    <property type="entry name" value="Ssirtuin_cat_dom"/>
</dbReference>
<dbReference type="PROSITE" id="PS50305">
    <property type="entry name" value="SIRTUIN"/>
    <property type="match status" value="1"/>
</dbReference>
<comment type="catalytic activity">
    <reaction evidence="3">
        <text>N(6)-malonyl-L-lysyl-[protein] + NAD(+) + H2O = 2''-O-malonyl-ADP-D-ribose + nicotinamide + L-lysyl-[protein]</text>
        <dbReference type="Rhea" id="RHEA:47672"/>
        <dbReference type="Rhea" id="RHEA-COMP:9752"/>
        <dbReference type="Rhea" id="RHEA-COMP:11878"/>
        <dbReference type="ChEBI" id="CHEBI:15377"/>
        <dbReference type="ChEBI" id="CHEBI:17154"/>
        <dbReference type="ChEBI" id="CHEBI:29969"/>
        <dbReference type="ChEBI" id="CHEBI:57540"/>
        <dbReference type="ChEBI" id="CHEBI:87831"/>
        <dbReference type="ChEBI" id="CHEBI:87833"/>
    </reaction>
</comment>
<feature type="binding site" evidence="4">
    <location>
        <position position="178"/>
    </location>
    <ligand>
        <name>Zn(2+)</name>
        <dbReference type="ChEBI" id="CHEBI:29105"/>
    </ligand>
</feature>
<keyword evidence="3 4" id="KW-0479">Metal-binding</keyword>
<dbReference type="EMBL" id="JAKKPZ010000044">
    <property type="protein sequence ID" value="KAI1706961.1"/>
    <property type="molecule type" value="Genomic_DNA"/>
</dbReference>
<dbReference type="InterPro" id="IPR003000">
    <property type="entry name" value="Sirtuin"/>
</dbReference>
<feature type="domain" description="Deacetylase sirtuin-type" evidence="5">
    <location>
        <begin position="1"/>
        <end position="274"/>
    </location>
</feature>
<dbReference type="GO" id="GO:0005739">
    <property type="term" value="C:mitochondrion"/>
    <property type="evidence" value="ECO:0007669"/>
    <property type="project" value="UniProtKB-SubCell"/>
</dbReference>
<keyword evidence="7" id="KW-1185">Reference proteome</keyword>
<keyword evidence="3" id="KW-0496">Mitochondrion</keyword>
<feature type="binding site" evidence="3">
    <location>
        <begin position="241"/>
        <end position="243"/>
    </location>
    <ligand>
        <name>NAD(+)</name>
        <dbReference type="ChEBI" id="CHEBI:57540"/>
    </ligand>
</feature>
<proteinExistence type="inferred from homology"/>
<organism evidence="6 7">
    <name type="scientific">Ditylenchus destructor</name>
    <dbReference type="NCBI Taxonomy" id="166010"/>
    <lineage>
        <taxon>Eukaryota</taxon>
        <taxon>Metazoa</taxon>
        <taxon>Ecdysozoa</taxon>
        <taxon>Nematoda</taxon>
        <taxon>Chromadorea</taxon>
        <taxon>Rhabditida</taxon>
        <taxon>Tylenchina</taxon>
        <taxon>Tylenchomorpha</taxon>
        <taxon>Sphaerularioidea</taxon>
        <taxon>Anguinidae</taxon>
        <taxon>Anguininae</taxon>
        <taxon>Ditylenchus</taxon>
    </lineage>
</organism>
<comment type="similarity">
    <text evidence="3">Belongs to the sirtuin family. Class III subfamily.</text>
</comment>
<keyword evidence="1 3" id="KW-0808">Transferase</keyword>
<feature type="active site" description="Proton acceptor" evidence="3 4">
    <location>
        <position position="126"/>
    </location>
</feature>
<evidence type="ECO:0000256" key="4">
    <source>
        <dbReference type="PROSITE-ProRule" id="PRU00236"/>
    </source>
</evidence>